<dbReference type="Proteomes" id="UP000560658">
    <property type="component" value="Unassembled WGS sequence"/>
</dbReference>
<accession>A0A840D4S3</accession>
<proteinExistence type="predicted"/>
<comment type="caution">
    <text evidence="1">The sequence shown here is derived from an EMBL/GenBank/DDBJ whole genome shotgun (WGS) entry which is preliminary data.</text>
</comment>
<sequence>MHTNDYLCFRTVADFMGVFSLIDLPTRCKLFIVRVRSFTEEANKLKGLKPKYSLAFSLMYCLLAHYVKTERLKAKSEHCVGGSILVLKRYHFTDT</sequence>
<evidence type="ECO:0000313" key="2">
    <source>
        <dbReference type="Proteomes" id="UP000560658"/>
    </source>
</evidence>
<dbReference type="EMBL" id="JACIER010000009">
    <property type="protein sequence ID" value="MBB4044524.1"/>
    <property type="molecule type" value="Genomic_DNA"/>
</dbReference>
<protein>
    <submittedName>
        <fullName evidence="1">Uncharacterized protein</fullName>
    </submittedName>
</protein>
<reference evidence="1" key="1">
    <citation type="submission" date="2020-08" db="EMBL/GenBank/DDBJ databases">
        <title>Genomic Encyclopedia of Type Strains, Phase IV (KMG-IV): sequencing the most valuable type-strain genomes for metagenomic binning, comparative biology and taxonomic classification.</title>
        <authorList>
            <person name="Goeker M."/>
        </authorList>
    </citation>
    <scope>NUCLEOTIDE SEQUENCE [LARGE SCALE GENOMIC DNA]</scope>
    <source>
        <strain evidence="1">DSM 105720</strain>
    </source>
</reference>
<name>A0A840D4S3_9BACE</name>
<organism evidence="1 2">
    <name type="scientific">Bacteroides reticulotermitis</name>
    <dbReference type="NCBI Taxonomy" id="1133319"/>
    <lineage>
        <taxon>Bacteria</taxon>
        <taxon>Pseudomonadati</taxon>
        <taxon>Bacteroidota</taxon>
        <taxon>Bacteroidia</taxon>
        <taxon>Bacteroidales</taxon>
        <taxon>Bacteroidaceae</taxon>
        <taxon>Bacteroides</taxon>
    </lineage>
</organism>
<evidence type="ECO:0000313" key="1">
    <source>
        <dbReference type="EMBL" id="MBB4044524.1"/>
    </source>
</evidence>
<keyword evidence="2" id="KW-1185">Reference proteome</keyword>
<gene>
    <name evidence="1" type="ORF">GGR06_002319</name>
</gene>
<dbReference type="AlphaFoldDB" id="A0A840D4S3"/>